<reference evidence="2 3" key="1">
    <citation type="submission" date="2016-10" db="EMBL/GenBank/DDBJ databases">
        <authorList>
            <person name="de Groot N.N."/>
        </authorList>
    </citation>
    <scope>NUCLEOTIDE SEQUENCE [LARGE SCALE GENOMIC DNA]</scope>
    <source>
        <strain evidence="2 3">DSM 19219</strain>
    </source>
</reference>
<sequence length="225" mass="24466">MLKVSCSGQKTIAMYFEDRHDAGRQLADALQHYREMPAMLVLGLPRGGVPVAWEIARSLGAELDTLVVRKLGVPWQPEVAMGAIAGNGVCVLHHDLVARLNIADQDVDDIVSQETKELQRREMAYRAGRATLDVSGRTVIVVDDGLATGATMRAALEALREQRPARLIVAVPVAPPDTVAQLAPLADDVICLSQPPHFGAVGQWYRHFDQTSDDEVLRLLASSSE</sequence>
<dbReference type="InterPro" id="IPR029057">
    <property type="entry name" value="PRTase-like"/>
</dbReference>
<gene>
    <name evidence="2" type="ORF">SAMN05443545_106171</name>
</gene>
<name>A0A1H3D331_9GAMM</name>
<organism evidence="2 3">
    <name type="scientific">Aidingimonas halophila</name>
    <dbReference type="NCBI Taxonomy" id="574349"/>
    <lineage>
        <taxon>Bacteria</taxon>
        <taxon>Pseudomonadati</taxon>
        <taxon>Pseudomonadota</taxon>
        <taxon>Gammaproteobacteria</taxon>
        <taxon>Oceanospirillales</taxon>
        <taxon>Halomonadaceae</taxon>
        <taxon>Aidingimonas</taxon>
    </lineage>
</organism>
<dbReference type="Gene3D" id="3.40.50.2020">
    <property type="match status" value="1"/>
</dbReference>
<dbReference type="STRING" id="574349.SAMN05443545_106171"/>
<dbReference type="GO" id="GO:0016757">
    <property type="term" value="F:glycosyltransferase activity"/>
    <property type="evidence" value="ECO:0007669"/>
    <property type="project" value="UniProtKB-KW"/>
</dbReference>
<dbReference type="SUPFAM" id="SSF53271">
    <property type="entry name" value="PRTase-like"/>
    <property type="match status" value="1"/>
</dbReference>
<proteinExistence type="predicted"/>
<feature type="domain" description="Phosphoribosyltransferase" evidence="1">
    <location>
        <begin position="39"/>
        <end position="193"/>
    </location>
</feature>
<keyword evidence="2" id="KW-0808">Transferase</keyword>
<dbReference type="CDD" id="cd06223">
    <property type="entry name" value="PRTases_typeI"/>
    <property type="match status" value="1"/>
</dbReference>
<evidence type="ECO:0000259" key="1">
    <source>
        <dbReference type="Pfam" id="PF00156"/>
    </source>
</evidence>
<dbReference type="EMBL" id="FNNI01000006">
    <property type="protein sequence ID" value="SDX60538.1"/>
    <property type="molecule type" value="Genomic_DNA"/>
</dbReference>
<dbReference type="InterPro" id="IPR000836">
    <property type="entry name" value="PRTase_dom"/>
</dbReference>
<keyword evidence="2" id="KW-0328">Glycosyltransferase</keyword>
<dbReference type="Gene3D" id="3.30.1310.20">
    <property type="entry name" value="PRTase-like"/>
    <property type="match status" value="1"/>
</dbReference>
<dbReference type="Pfam" id="PF00156">
    <property type="entry name" value="Pribosyltran"/>
    <property type="match status" value="1"/>
</dbReference>
<protein>
    <submittedName>
        <fullName evidence="2">Predicted phosphoribosyltransferase</fullName>
    </submittedName>
</protein>
<evidence type="ECO:0000313" key="2">
    <source>
        <dbReference type="EMBL" id="SDX60538.1"/>
    </source>
</evidence>
<dbReference type="Proteomes" id="UP000198500">
    <property type="component" value="Unassembled WGS sequence"/>
</dbReference>
<accession>A0A1H3D331</accession>
<dbReference type="RefSeq" id="WP_229806463.1">
    <property type="nucleotide sequence ID" value="NZ_BMXH01000005.1"/>
</dbReference>
<dbReference type="AlphaFoldDB" id="A0A1H3D331"/>
<evidence type="ECO:0000313" key="3">
    <source>
        <dbReference type="Proteomes" id="UP000198500"/>
    </source>
</evidence>
<keyword evidence="3" id="KW-1185">Reference proteome</keyword>